<evidence type="ECO:0000256" key="1">
    <source>
        <dbReference type="SAM" id="MobiDB-lite"/>
    </source>
</evidence>
<proteinExistence type="predicted"/>
<comment type="caution">
    <text evidence="2">The sequence shown here is derived from an EMBL/GenBank/DDBJ whole genome shotgun (WGS) entry which is preliminary data.</text>
</comment>
<evidence type="ECO:0008006" key="4">
    <source>
        <dbReference type="Google" id="ProtNLM"/>
    </source>
</evidence>
<feature type="region of interest" description="Disordered" evidence="1">
    <location>
        <begin position="129"/>
        <end position="224"/>
    </location>
</feature>
<feature type="compositionally biased region" description="Gly residues" evidence="1">
    <location>
        <begin position="129"/>
        <end position="151"/>
    </location>
</feature>
<feature type="region of interest" description="Disordered" evidence="1">
    <location>
        <begin position="266"/>
        <end position="296"/>
    </location>
</feature>
<gene>
    <name evidence="2" type="ORF">GCM10009768_00950</name>
</gene>
<name>A0ABN2L5Z2_9MICO</name>
<feature type="compositionally biased region" description="Basic and acidic residues" evidence="1">
    <location>
        <begin position="204"/>
        <end position="213"/>
    </location>
</feature>
<sequence>MTSTIAYSQSSMQSALDNVLECERALQQTASYARQYCSLDGAFGLLMQPLQPIHNAARDAVMKNLQTLGETLQQTARSVQDGMTDMRGCEDDLVRRIKALEDEVAALKAGSGGTGGGAPVGGGGGGVSGGGGGGMSGGGGGGVSGGGGGGAPVPAPVAQPEVPKPEVKPDPVPKPELEDDHGKDRDHDDHGKHHHGEHCQCGCGDHRDPKDTETQPGCPRGCADCAAGKTHLPEWIREHLVRDGVPESEIEELARRWGEREPLVAEHESSIGYEPISESDGSQVRPQHPDPRAGSVFSIDAVLGRVYGDRMSPADVKEMAR</sequence>
<accession>A0ABN2L5Z2</accession>
<feature type="compositionally biased region" description="Basic and acidic residues" evidence="1">
    <location>
        <begin position="163"/>
        <end position="191"/>
    </location>
</feature>
<keyword evidence="3" id="KW-1185">Reference proteome</keyword>
<dbReference type="RefSeq" id="WP_344027883.1">
    <property type="nucleotide sequence ID" value="NZ_BAAAOB010000001.1"/>
</dbReference>
<evidence type="ECO:0000313" key="3">
    <source>
        <dbReference type="Proteomes" id="UP001500851"/>
    </source>
</evidence>
<evidence type="ECO:0000313" key="2">
    <source>
        <dbReference type="EMBL" id="GAA1776281.1"/>
    </source>
</evidence>
<reference evidence="2 3" key="1">
    <citation type="journal article" date="2019" name="Int. J. Syst. Evol. Microbiol.">
        <title>The Global Catalogue of Microorganisms (GCM) 10K type strain sequencing project: providing services to taxonomists for standard genome sequencing and annotation.</title>
        <authorList>
            <consortium name="The Broad Institute Genomics Platform"/>
            <consortium name="The Broad Institute Genome Sequencing Center for Infectious Disease"/>
            <person name="Wu L."/>
            <person name="Ma J."/>
        </authorList>
    </citation>
    <scope>NUCLEOTIDE SEQUENCE [LARGE SCALE GENOMIC DNA]</scope>
    <source>
        <strain evidence="2 3">JCM 14736</strain>
    </source>
</reference>
<dbReference type="Proteomes" id="UP001500851">
    <property type="component" value="Unassembled WGS sequence"/>
</dbReference>
<protein>
    <recommendedName>
        <fullName evidence="4">WXG100 family type VII secretion target</fullName>
    </recommendedName>
</protein>
<organism evidence="2 3">
    <name type="scientific">Leucobacter iarius</name>
    <dbReference type="NCBI Taxonomy" id="333963"/>
    <lineage>
        <taxon>Bacteria</taxon>
        <taxon>Bacillati</taxon>
        <taxon>Actinomycetota</taxon>
        <taxon>Actinomycetes</taxon>
        <taxon>Micrococcales</taxon>
        <taxon>Microbacteriaceae</taxon>
        <taxon>Leucobacter</taxon>
    </lineage>
</organism>
<dbReference type="EMBL" id="BAAAOB010000001">
    <property type="protein sequence ID" value="GAA1776281.1"/>
    <property type="molecule type" value="Genomic_DNA"/>
</dbReference>